<reference evidence="1 2" key="1">
    <citation type="journal article" date="2024" name="G3 (Bethesda)">
        <title>Genome assembly of Hibiscus sabdariffa L. provides insights into metabolisms of medicinal natural products.</title>
        <authorList>
            <person name="Kim T."/>
        </authorList>
    </citation>
    <scope>NUCLEOTIDE SEQUENCE [LARGE SCALE GENOMIC DNA]</scope>
    <source>
        <strain evidence="1">TK-2024</strain>
        <tissue evidence="1">Old leaves</tissue>
    </source>
</reference>
<gene>
    <name evidence="1" type="ORF">V6N11_004613</name>
</gene>
<sequence length="80" mass="8457">MPADNRVSPARDKGEWGVDHGSEVAEAGTCYASSDVTDDVGDLVGSLQQDEIKEAKAMTSGSGVAPMQLVQKASILKTWY</sequence>
<keyword evidence="2" id="KW-1185">Reference proteome</keyword>
<proteinExistence type="predicted"/>
<evidence type="ECO:0000313" key="1">
    <source>
        <dbReference type="EMBL" id="KAK9024451.1"/>
    </source>
</evidence>
<dbReference type="Proteomes" id="UP001396334">
    <property type="component" value="Unassembled WGS sequence"/>
</dbReference>
<accession>A0ABR2SGR8</accession>
<evidence type="ECO:0000313" key="2">
    <source>
        <dbReference type="Proteomes" id="UP001396334"/>
    </source>
</evidence>
<organism evidence="1 2">
    <name type="scientific">Hibiscus sabdariffa</name>
    <name type="common">roselle</name>
    <dbReference type="NCBI Taxonomy" id="183260"/>
    <lineage>
        <taxon>Eukaryota</taxon>
        <taxon>Viridiplantae</taxon>
        <taxon>Streptophyta</taxon>
        <taxon>Embryophyta</taxon>
        <taxon>Tracheophyta</taxon>
        <taxon>Spermatophyta</taxon>
        <taxon>Magnoliopsida</taxon>
        <taxon>eudicotyledons</taxon>
        <taxon>Gunneridae</taxon>
        <taxon>Pentapetalae</taxon>
        <taxon>rosids</taxon>
        <taxon>malvids</taxon>
        <taxon>Malvales</taxon>
        <taxon>Malvaceae</taxon>
        <taxon>Malvoideae</taxon>
        <taxon>Hibiscus</taxon>
    </lineage>
</organism>
<name>A0ABR2SGR8_9ROSI</name>
<protein>
    <submittedName>
        <fullName evidence="1">Uncharacterized protein</fullName>
    </submittedName>
</protein>
<comment type="caution">
    <text evidence="1">The sequence shown here is derived from an EMBL/GenBank/DDBJ whole genome shotgun (WGS) entry which is preliminary data.</text>
</comment>
<dbReference type="EMBL" id="JBBPBN010000015">
    <property type="protein sequence ID" value="KAK9024451.1"/>
    <property type="molecule type" value="Genomic_DNA"/>
</dbReference>